<dbReference type="Pfam" id="PF00895">
    <property type="entry name" value="ATP-synt_8"/>
    <property type="match status" value="1"/>
</dbReference>
<evidence type="ECO:0000256" key="7">
    <source>
        <dbReference type="ARBA" id="ARBA00022989"/>
    </source>
</evidence>
<keyword evidence="7 14" id="KW-1133">Transmembrane helix</keyword>
<evidence type="ECO:0000256" key="10">
    <source>
        <dbReference type="ARBA" id="ARBA00023128"/>
    </source>
</evidence>
<keyword evidence="8" id="KW-0007">Acetylation</keyword>
<accession>A0A7D5U583</accession>
<geneLocation type="mitochondrion" evidence="15"/>
<evidence type="ECO:0000256" key="2">
    <source>
        <dbReference type="ARBA" id="ARBA00008892"/>
    </source>
</evidence>
<evidence type="ECO:0000256" key="14">
    <source>
        <dbReference type="SAM" id="Phobius"/>
    </source>
</evidence>
<keyword evidence="9 13" id="KW-0406">Ion transport</keyword>
<dbReference type="InterPro" id="IPR039017">
    <property type="entry name" value="ATP8_mammal"/>
</dbReference>
<keyword evidence="3 13" id="KW-0813">Transport</keyword>
<evidence type="ECO:0000256" key="13">
    <source>
        <dbReference type="RuleBase" id="RU003661"/>
    </source>
</evidence>
<evidence type="ECO:0000256" key="11">
    <source>
        <dbReference type="ARBA" id="ARBA00023136"/>
    </source>
</evidence>
<dbReference type="GO" id="GO:0015986">
    <property type="term" value="P:proton motive force-driven ATP synthesis"/>
    <property type="evidence" value="ECO:0007669"/>
    <property type="project" value="InterPro"/>
</dbReference>
<sequence length="68" mass="8210">MPQLDTSTWFITITTALPTLYLITQLKLLNMHYYQPPQQKNPHKQIPNNHWQLKWTKIYLPYSQPQQS</sequence>
<keyword evidence="4 13" id="KW-0138">CF(0)</keyword>
<dbReference type="AlphaFoldDB" id="A0A7D5U583"/>
<dbReference type="PANTHER" id="PTHR13722:SF0">
    <property type="entry name" value="ATP SYNTHASE PROTEIN 8"/>
    <property type="match status" value="1"/>
</dbReference>
<evidence type="ECO:0000256" key="9">
    <source>
        <dbReference type="ARBA" id="ARBA00023065"/>
    </source>
</evidence>
<keyword evidence="10 13" id="KW-0496">Mitochondrion</keyword>
<comment type="similarity">
    <text evidence="2 13">Belongs to the ATPase protein 8 family.</text>
</comment>
<evidence type="ECO:0000256" key="1">
    <source>
        <dbReference type="ARBA" id="ARBA00004304"/>
    </source>
</evidence>
<proteinExistence type="inferred from homology"/>
<keyword evidence="5 13" id="KW-0812">Transmembrane</keyword>
<evidence type="ECO:0000256" key="8">
    <source>
        <dbReference type="ARBA" id="ARBA00022990"/>
    </source>
</evidence>
<comment type="subcellular location">
    <subcellularLocation>
        <location evidence="1 13">Mitochondrion membrane</location>
        <topology evidence="1 13">Single-pass membrane protein</topology>
    </subcellularLocation>
</comment>
<feature type="transmembrane region" description="Helical" evidence="14">
    <location>
        <begin position="6"/>
        <end position="23"/>
    </location>
</feature>
<evidence type="ECO:0000256" key="3">
    <source>
        <dbReference type="ARBA" id="ARBA00022448"/>
    </source>
</evidence>
<evidence type="ECO:0000256" key="12">
    <source>
        <dbReference type="ARBA" id="ARBA00023310"/>
    </source>
</evidence>
<dbReference type="GO" id="GO:0015078">
    <property type="term" value="F:proton transmembrane transporter activity"/>
    <property type="evidence" value="ECO:0007669"/>
    <property type="project" value="InterPro"/>
</dbReference>
<keyword evidence="11 14" id="KW-0472">Membrane</keyword>
<reference evidence="15" key="1">
    <citation type="submission" date="2020-05" db="EMBL/GenBank/DDBJ databases">
        <title>The mitochondrial genome sequence of the Bs-C-1 cell line is at odds with its derivation from Cercopithecus eathiops.</title>
        <authorList>
            <person name="Kozhukhar N."/>
            <person name="Mitta S."/>
            <person name="Alexeyev M."/>
        </authorList>
    </citation>
    <scope>NUCLEOTIDE SEQUENCE</scope>
</reference>
<keyword evidence="12" id="KW-0066">ATP synthesis</keyword>
<dbReference type="EMBL" id="MT481926">
    <property type="protein sequence ID" value="QLI49112.1"/>
    <property type="molecule type" value="Genomic_DNA"/>
</dbReference>
<name>A0A7D5U583_CHLPG</name>
<evidence type="ECO:0000256" key="4">
    <source>
        <dbReference type="ARBA" id="ARBA00022547"/>
    </source>
</evidence>
<protein>
    <recommendedName>
        <fullName evidence="13">ATP synthase complex subunit 8</fullName>
    </recommendedName>
</protein>
<dbReference type="GO" id="GO:0031966">
    <property type="term" value="C:mitochondrial membrane"/>
    <property type="evidence" value="ECO:0007669"/>
    <property type="project" value="UniProtKB-SubCell"/>
</dbReference>
<dbReference type="GO" id="GO:0045259">
    <property type="term" value="C:proton-transporting ATP synthase complex"/>
    <property type="evidence" value="ECO:0007669"/>
    <property type="project" value="UniProtKB-KW"/>
</dbReference>
<organism evidence="15">
    <name type="scientific">Chlorocebus pygerythrus</name>
    <name type="common">Vervet monkey</name>
    <name type="synonym">Cercopithecus pygerythrus</name>
    <dbReference type="NCBI Taxonomy" id="60710"/>
    <lineage>
        <taxon>Eukaryota</taxon>
        <taxon>Metazoa</taxon>
        <taxon>Chordata</taxon>
        <taxon>Craniata</taxon>
        <taxon>Vertebrata</taxon>
        <taxon>Euteleostomi</taxon>
        <taxon>Mammalia</taxon>
        <taxon>Eutheria</taxon>
        <taxon>Euarchontoglires</taxon>
        <taxon>Primates</taxon>
        <taxon>Haplorrhini</taxon>
        <taxon>Catarrhini</taxon>
        <taxon>Cercopithecidae</taxon>
        <taxon>Cercopithecinae</taxon>
        <taxon>Chlorocebus</taxon>
    </lineage>
</organism>
<gene>
    <name evidence="15" type="primary">ATP8</name>
</gene>
<evidence type="ECO:0000256" key="5">
    <source>
        <dbReference type="ARBA" id="ARBA00022692"/>
    </source>
</evidence>
<dbReference type="PANTHER" id="PTHR13722">
    <property type="entry name" value="ATP SYNTHASE PROTEIN 8"/>
    <property type="match status" value="1"/>
</dbReference>
<evidence type="ECO:0000313" key="15">
    <source>
        <dbReference type="EMBL" id="QLI49112.1"/>
    </source>
</evidence>
<evidence type="ECO:0000256" key="6">
    <source>
        <dbReference type="ARBA" id="ARBA00022781"/>
    </source>
</evidence>
<keyword evidence="6 13" id="KW-0375">Hydrogen ion transport</keyword>
<dbReference type="InterPro" id="IPR001421">
    <property type="entry name" value="ATP8_metazoa"/>
</dbReference>